<name>A0ABY4MVQ2_9MICO</name>
<feature type="domain" description="Calcineurin-like phosphoesterase" evidence="1">
    <location>
        <begin position="51"/>
        <end position="242"/>
    </location>
</feature>
<proteinExistence type="predicted"/>
<reference evidence="2" key="1">
    <citation type="submission" date="2022-05" db="EMBL/GenBank/DDBJ databases">
        <title>Complete genome sequence of toluene-degrading Gulosibacter sediminis strain ACHW.36C.</title>
        <authorList>
            <person name="Wai A.C."/>
            <person name="Lai G.K."/>
            <person name="Griffin S.D."/>
            <person name="Leung F.C."/>
        </authorList>
    </citation>
    <scope>NUCLEOTIDE SEQUENCE [LARGE SCALE GENOMIC DNA]</scope>
    <source>
        <strain evidence="2">ACHW.36C</strain>
    </source>
</reference>
<dbReference type="SUPFAM" id="SSF56300">
    <property type="entry name" value="Metallo-dependent phosphatases"/>
    <property type="match status" value="1"/>
</dbReference>
<dbReference type="PANTHER" id="PTHR31302">
    <property type="entry name" value="TRANSMEMBRANE PROTEIN WITH METALLOPHOSPHOESTERASE DOMAIN-RELATED"/>
    <property type="match status" value="1"/>
</dbReference>
<sequence>MRIARILGTGAATLIAGGLGFVAWAAAIERRRFTLRRYELPVLPAGAAPVKVLHLADFHYAPGQRKKQRFVRSLAKHDPDLIVATGDNYGHRDGLAGIAEMLEPFRGVPGLSVFGSNDYYGPIFKNPFTYFTGKKIKVERQPDLDEAGLRELLFDDLGWVDLTNSAAIVRAGGLRIRAVGVDDPHIHLDKPDAALADLERLARRGGEWEVTLGLVHAPYQRILNRYVEDTDVAAIFAGHTHGGQVCLPGGRAIIANCDLPKDQAGGVSEWSAGGRSVPLHVSRGLGTSIYAPYRTFCPPEASLITLTARA</sequence>
<dbReference type="InterPro" id="IPR004843">
    <property type="entry name" value="Calcineurin-like_PHP"/>
</dbReference>
<dbReference type="Gene3D" id="3.60.21.10">
    <property type="match status" value="1"/>
</dbReference>
<evidence type="ECO:0000313" key="2">
    <source>
        <dbReference type="EMBL" id="UQN14505.1"/>
    </source>
</evidence>
<dbReference type="Pfam" id="PF00149">
    <property type="entry name" value="Metallophos"/>
    <property type="match status" value="1"/>
</dbReference>
<organism evidence="2">
    <name type="scientific">Gulosibacter sediminis</name>
    <dbReference type="NCBI Taxonomy" id="1729695"/>
    <lineage>
        <taxon>Bacteria</taxon>
        <taxon>Bacillati</taxon>
        <taxon>Actinomycetota</taxon>
        <taxon>Actinomycetes</taxon>
        <taxon>Micrococcales</taxon>
        <taxon>Microbacteriaceae</taxon>
        <taxon>Gulosibacter</taxon>
    </lineage>
</organism>
<dbReference type="InterPro" id="IPR029052">
    <property type="entry name" value="Metallo-depent_PP-like"/>
</dbReference>
<accession>A0ABY4MVQ2</accession>
<dbReference type="EMBL" id="CP097160">
    <property type="protein sequence ID" value="UQN14505.1"/>
    <property type="molecule type" value="Genomic_DNA"/>
</dbReference>
<protein>
    <submittedName>
        <fullName evidence="2">Metallophosphoesterase</fullName>
    </submittedName>
</protein>
<evidence type="ECO:0000259" key="1">
    <source>
        <dbReference type="Pfam" id="PF00149"/>
    </source>
</evidence>
<gene>
    <name evidence="2" type="ORF">M3M28_10670</name>
</gene>
<dbReference type="PANTHER" id="PTHR31302:SF20">
    <property type="entry name" value="CONSERVED PROTEIN"/>
    <property type="match status" value="1"/>
</dbReference>
<dbReference type="InterPro" id="IPR051158">
    <property type="entry name" value="Metallophosphoesterase_sf"/>
</dbReference>